<keyword evidence="1" id="KW-1133">Transmembrane helix</keyword>
<organism evidence="2 3">
    <name type="scientific">Hungatella effluvii</name>
    <dbReference type="NCBI Taxonomy" id="1096246"/>
    <lineage>
        <taxon>Bacteria</taxon>
        <taxon>Bacillati</taxon>
        <taxon>Bacillota</taxon>
        <taxon>Clostridia</taxon>
        <taxon>Lachnospirales</taxon>
        <taxon>Lachnospiraceae</taxon>
        <taxon>Hungatella</taxon>
    </lineage>
</organism>
<dbReference type="InterPro" id="IPR024399">
    <property type="entry name" value="DUF2628"/>
</dbReference>
<gene>
    <name evidence="2" type="ORF">DFR60_12150</name>
</gene>
<reference evidence="2 3" key="1">
    <citation type="submission" date="2018-05" db="EMBL/GenBank/DDBJ databases">
        <title>Genomic Encyclopedia of Type Strains, Phase IV (KMG-IV): sequencing the most valuable type-strain genomes for metagenomic binning, comparative biology and taxonomic classification.</title>
        <authorList>
            <person name="Goeker M."/>
        </authorList>
    </citation>
    <scope>NUCLEOTIDE SEQUENCE [LARGE SCALE GENOMIC DNA]</scope>
    <source>
        <strain evidence="2 3">DSM 24995</strain>
    </source>
</reference>
<comment type="caution">
    <text evidence="2">The sequence shown here is derived from an EMBL/GenBank/DDBJ whole genome shotgun (WGS) entry which is preliminary data.</text>
</comment>
<proteinExistence type="predicted"/>
<evidence type="ECO:0000313" key="2">
    <source>
        <dbReference type="EMBL" id="PXX46117.1"/>
    </source>
</evidence>
<sequence>MNGERMTDVRIGEYLVSDIMTCVGKKSAVYLRKFERVHEKGWSFNWCAALFTALWFAYRKMWKAAAAIMGFNVIYTMVLSVLENTMLTADNALVFMSAAAGLFVLSMIVFGLLGDWLYSRHINAILDEQGCRGRRAIQKDALMDSLQKAGGTSIKGMVILWAASLVLQWAITWLISFLLQAV</sequence>
<evidence type="ECO:0000313" key="3">
    <source>
        <dbReference type="Proteomes" id="UP000248057"/>
    </source>
</evidence>
<keyword evidence="1" id="KW-0812">Transmembrane</keyword>
<feature type="transmembrane region" description="Helical" evidence="1">
    <location>
        <begin position="64"/>
        <end position="82"/>
    </location>
</feature>
<evidence type="ECO:0000256" key="1">
    <source>
        <dbReference type="SAM" id="Phobius"/>
    </source>
</evidence>
<dbReference type="Proteomes" id="UP000248057">
    <property type="component" value="Unassembled WGS sequence"/>
</dbReference>
<dbReference type="EMBL" id="QJKD01000021">
    <property type="protein sequence ID" value="PXX46117.1"/>
    <property type="molecule type" value="Genomic_DNA"/>
</dbReference>
<feature type="transmembrane region" description="Helical" evidence="1">
    <location>
        <begin position="158"/>
        <end position="179"/>
    </location>
</feature>
<dbReference type="Pfam" id="PF10947">
    <property type="entry name" value="DUF2628"/>
    <property type="match status" value="1"/>
</dbReference>
<keyword evidence="1" id="KW-0472">Membrane</keyword>
<protein>
    <submittedName>
        <fullName evidence="2">Uncharacterized protein DUF2628</fullName>
    </submittedName>
</protein>
<feature type="transmembrane region" description="Helical" evidence="1">
    <location>
        <begin position="94"/>
        <end position="113"/>
    </location>
</feature>
<accession>A0A2V3XW97</accession>
<name>A0A2V3XW97_9FIRM</name>
<keyword evidence="3" id="KW-1185">Reference proteome</keyword>
<dbReference type="AlphaFoldDB" id="A0A2V3XW97"/>
<feature type="transmembrane region" description="Helical" evidence="1">
    <location>
        <begin position="41"/>
        <end position="58"/>
    </location>
</feature>